<gene>
    <name evidence="6" type="ordered locus">Cyan7822_4299</name>
</gene>
<comment type="pathway">
    <text evidence="1">Carbohydrate acid metabolism.</text>
</comment>
<dbReference type="CDD" id="cd00452">
    <property type="entry name" value="KDPG_aldolase"/>
    <property type="match status" value="1"/>
</dbReference>
<keyword evidence="4" id="KW-0456">Lyase</keyword>
<dbReference type="Pfam" id="PF01081">
    <property type="entry name" value="Aldolase"/>
    <property type="match status" value="1"/>
</dbReference>
<dbReference type="GO" id="GO:0016829">
    <property type="term" value="F:lyase activity"/>
    <property type="evidence" value="ECO:0007669"/>
    <property type="project" value="UniProtKB-KW"/>
</dbReference>
<dbReference type="STRING" id="497965.Cyan7822_4299"/>
<dbReference type="InterPro" id="IPR000887">
    <property type="entry name" value="Aldlse_KDPG_KHG"/>
</dbReference>
<evidence type="ECO:0000256" key="4">
    <source>
        <dbReference type="ARBA" id="ARBA00023239"/>
    </source>
</evidence>
<organism evidence="6 7">
    <name type="scientific">Gloeothece verrucosa (strain PCC 7822)</name>
    <name type="common">Cyanothece sp. (strain PCC 7822)</name>
    <dbReference type="NCBI Taxonomy" id="497965"/>
    <lineage>
        <taxon>Bacteria</taxon>
        <taxon>Bacillati</taxon>
        <taxon>Cyanobacteriota</taxon>
        <taxon>Cyanophyceae</taxon>
        <taxon>Oscillatoriophycideae</taxon>
        <taxon>Chroococcales</taxon>
        <taxon>Aphanothecaceae</taxon>
        <taxon>Gloeothece</taxon>
        <taxon>Gloeothece verrucosa</taxon>
    </lineage>
</organism>
<keyword evidence="7" id="KW-1185">Reference proteome</keyword>
<evidence type="ECO:0000256" key="1">
    <source>
        <dbReference type="ARBA" id="ARBA00004761"/>
    </source>
</evidence>
<comment type="similarity">
    <text evidence="2">Belongs to the KHG/KDPG aldolase family.</text>
</comment>
<dbReference type="PANTHER" id="PTHR30246">
    <property type="entry name" value="2-KETO-3-DEOXY-6-PHOSPHOGLUCONATE ALDOLASE"/>
    <property type="match status" value="1"/>
</dbReference>
<dbReference type="SUPFAM" id="SSF51569">
    <property type="entry name" value="Aldolase"/>
    <property type="match status" value="1"/>
</dbReference>
<dbReference type="InterPro" id="IPR013785">
    <property type="entry name" value="Aldolase_TIM"/>
</dbReference>
<proteinExistence type="inferred from homology"/>
<keyword evidence="5" id="KW-0119">Carbohydrate metabolism</keyword>
<evidence type="ECO:0000256" key="3">
    <source>
        <dbReference type="ARBA" id="ARBA00011233"/>
    </source>
</evidence>
<dbReference type="RefSeq" id="WP_013324279.1">
    <property type="nucleotide sequence ID" value="NC_014501.1"/>
</dbReference>
<evidence type="ECO:0000313" key="6">
    <source>
        <dbReference type="EMBL" id="ADN16216.1"/>
    </source>
</evidence>
<dbReference type="Proteomes" id="UP000008206">
    <property type="component" value="Chromosome"/>
</dbReference>
<dbReference type="HOGENOM" id="CLU_077795_2_2_3"/>
<dbReference type="OrthoDB" id="9802667at2"/>
<evidence type="ECO:0000256" key="5">
    <source>
        <dbReference type="ARBA" id="ARBA00023277"/>
    </source>
</evidence>
<sequence>MNSIQWQQLLKKYRAIAVIRCQDVALAVAMAKAVAKGGIRLIEITWNSEKPAKIISQLRIDLPKCIIGTGTILTLEELNEAMACEAQFCFTPHVSPILIEAALSANLPIIPGALSPTEIVNAWQAGASCVKVFPAPSLGGANYIKALKSPLPHIPLIPTGGITLENAKAYIDAGAIAVGLSTNLFPESLLVANDWQAITERAFYLNQTVNIS</sequence>
<dbReference type="AlphaFoldDB" id="E0UA24"/>
<evidence type="ECO:0000256" key="2">
    <source>
        <dbReference type="ARBA" id="ARBA00006906"/>
    </source>
</evidence>
<dbReference type="NCBIfam" id="TIGR01182">
    <property type="entry name" value="eda"/>
    <property type="match status" value="1"/>
</dbReference>
<protein>
    <submittedName>
        <fullName evidence="6">2-dehydro-3-deoxyphosphogluconate aldolase/4-hydroxy-2-oxoglutarate aldolase</fullName>
    </submittedName>
</protein>
<dbReference type="NCBIfam" id="NF005673">
    <property type="entry name" value="PRK07455.1"/>
    <property type="match status" value="1"/>
</dbReference>
<dbReference type="eggNOG" id="COG0800">
    <property type="taxonomic scope" value="Bacteria"/>
</dbReference>
<accession>E0UA24</accession>
<dbReference type="PANTHER" id="PTHR30246:SF1">
    <property type="entry name" value="2-DEHYDRO-3-DEOXY-6-PHOSPHOGALACTONATE ALDOLASE-RELATED"/>
    <property type="match status" value="1"/>
</dbReference>
<dbReference type="KEGG" id="cyj:Cyan7822_4299"/>
<comment type="subunit">
    <text evidence="3">Homotrimer.</text>
</comment>
<name>E0UA24_GLOV7</name>
<evidence type="ECO:0000313" key="7">
    <source>
        <dbReference type="Proteomes" id="UP000008206"/>
    </source>
</evidence>
<dbReference type="Gene3D" id="3.20.20.70">
    <property type="entry name" value="Aldolase class I"/>
    <property type="match status" value="1"/>
</dbReference>
<dbReference type="EMBL" id="CP002198">
    <property type="protein sequence ID" value="ADN16216.1"/>
    <property type="molecule type" value="Genomic_DNA"/>
</dbReference>
<reference evidence="7" key="1">
    <citation type="journal article" date="2011" name="MBio">
        <title>Novel metabolic attributes of the genus Cyanothece, comprising a group of unicellular nitrogen-fixing Cyanobacteria.</title>
        <authorList>
            <person name="Bandyopadhyay A."/>
            <person name="Elvitigala T."/>
            <person name="Welsh E."/>
            <person name="Stockel J."/>
            <person name="Liberton M."/>
            <person name="Min H."/>
            <person name="Sherman L.A."/>
            <person name="Pakrasi H.B."/>
        </authorList>
    </citation>
    <scope>NUCLEOTIDE SEQUENCE [LARGE SCALE GENOMIC DNA]</scope>
    <source>
        <strain evidence="7">PCC 7822</strain>
    </source>
</reference>